<reference evidence="1" key="1">
    <citation type="journal article" date="2015" name="Nature">
        <title>Complex archaea that bridge the gap between prokaryotes and eukaryotes.</title>
        <authorList>
            <person name="Spang A."/>
            <person name="Saw J.H."/>
            <person name="Jorgensen S.L."/>
            <person name="Zaremba-Niedzwiedzka K."/>
            <person name="Martijn J."/>
            <person name="Lind A.E."/>
            <person name="van Eijk R."/>
            <person name="Schleper C."/>
            <person name="Guy L."/>
            <person name="Ettema T.J."/>
        </authorList>
    </citation>
    <scope>NUCLEOTIDE SEQUENCE</scope>
</reference>
<dbReference type="EMBL" id="LAZR01030202">
    <property type="protein sequence ID" value="KKL57328.1"/>
    <property type="molecule type" value="Genomic_DNA"/>
</dbReference>
<dbReference type="AlphaFoldDB" id="A0A0F9D6H8"/>
<name>A0A0F9D6H8_9ZZZZ</name>
<organism evidence="1">
    <name type="scientific">marine sediment metagenome</name>
    <dbReference type="NCBI Taxonomy" id="412755"/>
    <lineage>
        <taxon>unclassified sequences</taxon>
        <taxon>metagenomes</taxon>
        <taxon>ecological metagenomes</taxon>
    </lineage>
</organism>
<proteinExistence type="predicted"/>
<evidence type="ECO:0000313" key="1">
    <source>
        <dbReference type="EMBL" id="KKL57328.1"/>
    </source>
</evidence>
<accession>A0A0F9D6H8</accession>
<sequence>VHVFWRDVQEASPLSVKVDLSPGGAFLGPLKVTGWLENRCLGAWNVVPGTSTGFVGMMDAGVRTIKWRLPGGKPREKQFEVQDGPVRFLIRQ</sequence>
<protein>
    <submittedName>
        <fullName evidence="1">Uncharacterized protein</fullName>
    </submittedName>
</protein>
<feature type="non-terminal residue" evidence="1">
    <location>
        <position position="1"/>
    </location>
</feature>
<comment type="caution">
    <text evidence="1">The sequence shown here is derived from an EMBL/GenBank/DDBJ whole genome shotgun (WGS) entry which is preliminary data.</text>
</comment>
<gene>
    <name evidence="1" type="ORF">LCGC14_2236540</name>
</gene>